<dbReference type="PRINTS" id="PR00420">
    <property type="entry name" value="RNGMNOXGNASE"/>
</dbReference>
<accession>A0A815BWQ6</accession>
<keyword evidence="2" id="KW-0274">FAD</keyword>
<evidence type="ECO:0000313" key="9">
    <source>
        <dbReference type="Proteomes" id="UP000663870"/>
    </source>
</evidence>
<evidence type="ECO:0000313" key="7">
    <source>
        <dbReference type="EMBL" id="CAF1554318.1"/>
    </source>
</evidence>
<proteinExistence type="predicted"/>
<dbReference type="PANTHER" id="PTHR47178:SF6">
    <property type="entry name" value="FAD-BINDING DOMAIN-CONTAINING PROTEIN"/>
    <property type="match status" value="1"/>
</dbReference>
<dbReference type="Pfam" id="PF01494">
    <property type="entry name" value="FAD_binding_3"/>
    <property type="match status" value="1"/>
</dbReference>
<reference evidence="6" key="1">
    <citation type="submission" date="2021-02" db="EMBL/GenBank/DDBJ databases">
        <authorList>
            <person name="Nowell W R."/>
        </authorList>
    </citation>
    <scope>NUCLEOTIDE SEQUENCE</scope>
</reference>
<evidence type="ECO:0000256" key="3">
    <source>
        <dbReference type="ARBA" id="ARBA00023002"/>
    </source>
</evidence>
<evidence type="ECO:0000256" key="4">
    <source>
        <dbReference type="ARBA" id="ARBA00023033"/>
    </source>
</evidence>
<keyword evidence="9" id="KW-1185">Reference proteome</keyword>
<organism evidence="6 8">
    <name type="scientific">Rotaria sordida</name>
    <dbReference type="NCBI Taxonomy" id="392033"/>
    <lineage>
        <taxon>Eukaryota</taxon>
        <taxon>Metazoa</taxon>
        <taxon>Spiralia</taxon>
        <taxon>Gnathifera</taxon>
        <taxon>Rotifera</taxon>
        <taxon>Eurotatoria</taxon>
        <taxon>Bdelloidea</taxon>
        <taxon>Philodinida</taxon>
        <taxon>Philodinidae</taxon>
        <taxon>Rotaria</taxon>
    </lineage>
</organism>
<dbReference type="GO" id="GO:0071949">
    <property type="term" value="F:FAD binding"/>
    <property type="evidence" value="ECO:0007669"/>
    <property type="project" value="InterPro"/>
</dbReference>
<dbReference type="Gene3D" id="3.50.50.60">
    <property type="entry name" value="FAD/NAD(P)-binding domain"/>
    <property type="match status" value="1"/>
</dbReference>
<name>A0A815BWQ6_9BILA</name>
<dbReference type="SUPFAM" id="SSF51905">
    <property type="entry name" value="FAD/NAD(P)-binding domain"/>
    <property type="match status" value="1"/>
</dbReference>
<evidence type="ECO:0000313" key="6">
    <source>
        <dbReference type="EMBL" id="CAF1275233.1"/>
    </source>
</evidence>
<evidence type="ECO:0000313" key="8">
    <source>
        <dbReference type="Proteomes" id="UP000663854"/>
    </source>
</evidence>
<dbReference type="EMBL" id="CAJNOL010003258">
    <property type="protein sequence ID" value="CAF1554318.1"/>
    <property type="molecule type" value="Genomic_DNA"/>
</dbReference>
<dbReference type="PANTHER" id="PTHR47178">
    <property type="entry name" value="MONOOXYGENASE, FAD-BINDING"/>
    <property type="match status" value="1"/>
</dbReference>
<protein>
    <recommendedName>
        <fullName evidence="5">FAD-binding domain-containing protein</fullName>
    </recommendedName>
</protein>
<evidence type="ECO:0000256" key="2">
    <source>
        <dbReference type="ARBA" id="ARBA00022827"/>
    </source>
</evidence>
<dbReference type="GO" id="GO:0004497">
    <property type="term" value="F:monooxygenase activity"/>
    <property type="evidence" value="ECO:0007669"/>
    <property type="project" value="UniProtKB-KW"/>
</dbReference>
<dbReference type="InterPro" id="IPR036188">
    <property type="entry name" value="FAD/NAD-bd_sf"/>
</dbReference>
<keyword evidence="3" id="KW-0560">Oxidoreductase</keyword>
<evidence type="ECO:0000259" key="5">
    <source>
        <dbReference type="Pfam" id="PF01494"/>
    </source>
</evidence>
<dbReference type="Proteomes" id="UP000663854">
    <property type="component" value="Unassembled WGS sequence"/>
</dbReference>
<dbReference type="InterPro" id="IPR002938">
    <property type="entry name" value="FAD-bd"/>
</dbReference>
<feature type="domain" description="FAD-binding" evidence="5">
    <location>
        <begin position="10"/>
        <end position="331"/>
    </location>
</feature>
<dbReference type="Proteomes" id="UP000663870">
    <property type="component" value="Unassembled WGS sequence"/>
</dbReference>
<evidence type="ECO:0000256" key="1">
    <source>
        <dbReference type="ARBA" id="ARBA00022630"/>
    </source>
</evidence>
<comment type="caution">
    <text evidence="6">The sequence shown here is derived from an EMBL/GenBank/DDBJ whole genome shotgun (WGS) entry which is preliminary data.</text>
</comment>
<gene>
    <name evidence="7" type="ORF">JXQ802_LOCUS43874</name>
    <name evidence="6" type="ORF">PYM288_LOCUS28593</name>
</gene>
<dbReference type="AlphaFoldDB" id="A0A815BWQ6"/>
<keyword evidence="1" id="KW-0285">Flavoprotein</keyword>
<sequence>MTQASNETKTILIIGGGLGGLALGQLLLQDSPPSLKVIVFERDAEKDARDQGYYITTNSMGIDALKRISVLNDVLSDSTTMSYSQCQLKFADKKLNTTLTMIAGELKIIERAVLRRNLLKNIDVHWNKRFISYNIVDHGIEAHFDDGSSVKGTLLVGCDGSKSVVRAQLVPNLCRQDTGVVLVAGTLEPNEQLGQIQQLIENSLVQVLGDQTTEHTMKSSLSPEELLDKVRTNFNNEEIVRLIELSLSSASLIPLRLYSSPLLKVNPFPNNLRVTLIGDAAHLMTIQRGMGANTTFADALDLADVIRHGSTQNLLSDYEEKMFKRGFQAVQDSFNSTRMMRLSGIHVECWCDIRVSVDREQGGYNVSVTDHVWLRSSYTSLYADERWYSSNDGSLPLIDTRLDHGYDENLGEWNETQLIYSLTRNGIQTNVTGRARQWSSISAITFHLDIGNESLTSSDSLSMDEVRTVFPSFNIERIDMNGQRGYFTYADFMMGDMGKHAGIWNSSSKIIQSGIKAGPIVLFNLTERAQGDVLILSPFSRFMATSLSQRANVLEFGVMGSMSVVPSNYNHSMIVFYSSHGVNEAMREWGQSMRRAFNRTMEHRLNDITINYLGYYTDNGGYYYYHTETEMNYEETIISISQKISLPFRYIQIDSWWYYKGIGGGVSEWSSRPDIFPDGLPAVHRQMKYIPLAAHNRYWAADTIYSKNYAFVIDHVNGKALPISNDSFWIDLFDEASQNWGLILYEQDWLNVQTIDFIPTRTDIHLGQRWLTSMGKAAEQIGLNIQYCMSLPRHALQALEIPRVTQARVSNDYVVHLRQQDSQWTIGVSSMLADAIGLAPYKDVFWSNSIEPGAPYKEPVMEPVPDREILIATLSTGPVASGDAINYTDVKRIMRCCNEDGTILKPDRPITMIDALVADWAQNNGVSQGELYSTLSMLNNQTFHIIFASAMRRDYSVLPSMIGAQAGLIWFYDDPSTLTTFDETYPLAISANKCNDSSFCLWYLSPVWSFADPNNTQYALLGELNKWTAVSRQRFSSLTTNPERTTTTITLLGGTIETVTLLVYHSKLGVIRLNCSLSCAEGELIITPSAVTCSS</sequence>
<dbReference type="EMBL" id="CAJNOH010002139">
    <property type="protein sequence ID" value="CAF1275233.1"/>
    <property type="molecule type" value="Genomic_DNA"/>
</dbReference>
<keyword evidence="4" id="KW-0503">Monooxygenase</keyword>